<dbReference type="HOGENOM" id="CLU_2856531_0_0_1"/>
<accession>J3NAY2</accession>
<evidence type="ECO:0000313" key="3">
    <source>
        <dbReference type="Proteomes" id="UP000006038"/>
    </source>
</evidence>
<keyword evidence="1" id="KW-1133">Transmembrane helix</keyword>
<keyword evidence="1" id="KW-0812">Transmembrane</keyword>
<dbReference type="AlphaFoldDB" id="J3NAY2"/>
<keyword evidence="1" id="KW-0472">Membrane</keyword>
<protein>
    <submittedName>
        <fullName evidence="2">Uncharacterized protein</fullName>
    </submittedName>
</protein>
<reference evidence="2" key="2">
    <citation type="submission" date="2013-04" db="UniProtKB">
        <authorList>
            <consortium name="EnsemblPlants"/>
        </authorList>
    </citation>
    <scope>IDENTIFICATION</scope>
</reference>
<dbReference type="Proteomes" id="UP000006038">
    <property type="component" value="Chromosome 12"/>
</dbReference>
<organism evidence="2">
    <name type="scientific">Oryza brachyantha</name>
    <name type="common">malo sina</name>
    <dbReference type="NCBI Taxonomy" id="4533"/>
    <lineage>
        <taxon>Eukaryota</taxon>
        <taxon>Viridiplantae</taxon>
        <taxon>Streptophyta</taxon>
        <taxon>Embryophyta</taxon>
        <taxon>Tracheophyta</taxon>
        <taxon>Spermatophyta</taxon>
        <taxon>Magnoliopsida</taxon>
        <taxon>Liliopsida</taxon>
        <taxon>Poales</taxon>
        <taxon>Poaceae</taxon>
        <taxon>BOP clade</taxon>
        <taxon>Oryzoideae</taxon>
        <taxon>Oryzeae</taxon>
        <taxon>Oryzinae</taxon>
        <taxon>Oryza</taxon>
    </lineage>
</organism>
<proteinExistence type="predicted"/>
<dbReference type="EnsemblPlants" id="OB12G11400.1">
    <property type="protein sequence ID" value="OB12G11400.1"/>
    <property type="gene ID" value="OB12G11400"/>
</dbReference>
<sequence length="65" mass="7165">LELGVRFIVLLICCSSTSIILIPFLWATSQASHQSASSSRFDLDLHCDVGPPLQAPDPRFYCQEA</sequence>
<evidence type="ECO:0000313" key="2">
    <source>
        <dbReference type="EnsemblPlants" id="OB12G11400.1"/>
    </source>
</evidence>
<keyword evidence="3" id="KW-1185">Reference proteome</keyword>
<name>J3NAY2_ORYBR</name>
<feature type="transmembrane region" description="Helical" evidence="1">
    <location>
        <begin position="7"/>
        <end position="26"/>
    </location>
</feature>
<evidence type="ECO:0000256" key="1">
    <source>
        <dbReference type="SAM" id="Phobius"/>
    </source>
</evidence>
<reference evidence="2" key="1">
    <citation type="journal article" date="2013" name="Nat. Commun.">
        <title>Whole-genome sequencing of Oryza brachyantha reveals mechanisms underlying Oryza genome evolution.</title>
        <authorList>
            <person name="Chen J."/>
            <person name="Huang Q."/>
            <person name="Gao D."/>
            <person name="Wang J."/>
            <person name="Lang Y."/>
            <person name="Liu T."/>
            <person name="Li B."/>
            <person name="Bai Z."/>
            <person name="Luis Goicoechea J."/>
            <person name="Liang C."/>
            <person name="Chen C."/>
            <person name="Zhang W."/>
            <person name="Sun S."/>
            <person name="Liao Y."/>
            <person name="Zhang X."/>
            <person name="Yang L."/>
            <person name="Song C."/>
            <person name="Wang M."/>
            <person name="Shi J."/>
            <person name="Liu G."/>
            <person name="Liu J."/>
            <person name="Zhou H."/>
            <person name="Zhou W."/>
            <person name="Yu Q."/>
            <person name="An N."/>
            <person name="Chen Y."/>
            <person name="Cai Q."/>
            <person name="Wang B."/>
            <person name="Liu B."/>
            <person name="Min J."/>
            <person name="Huang Y."/>
            <person name="Wu H."/>
            <person name="Li Z."/>
            <person name="Zhang Y."/>
            <person name="Yin Y."/>
            <person name="Song W."/>
            <person name="Jiang J."/>
            <person name="Jackson S.A."/>
            <person name="Wing R.A."/>
            <person name="Wang J."/>
            <person name="Chen M."/>
        </authorList>
    </citation>
    <scope>NUCLEOTIDE SEQUENCE [LARGE SCALE GENOMIC DNA]</scope>
    <source>
        <strain evidence="2">cv. IRGC 101232</strain>
    </source>
</reference>
<dbReference type="Gramene" id="OB12G11400.1">
    <property type="protein sequence ID" value="OB12G11400.1"/>
    <property type="gene ID" value="OB12G11400"/>
</dbReference>